<sequence>MFNSEWKIVANGLAAFLGVFGPIGPSPVGGYPRCPEFCGGISLCAIVICFSQLYSKDWFSFKFNIVAGSQIVNCQFLSRFCSVCRFSQILVLQTCVTLNVYLNVS</sequence>
<comment type="caution">
    <text evidence="1">The sequence shown here is derived from an EMBL/GenBank/DDBJ whole genome shotgun (WGS) entry which is preliminary data.</text>
</comment>
<dbReference type="EMBL" id="SNRW01007864">
    <property type="protein sequence ID" value="KAA6380499.1"/>
    <property type="molecule type" value="Genomic_DNA"/>
</dbReference>
<evidence type="ECO:0000313" key="1">
    <source>
        <dbReference type="EMBL" id="KAA6380499.1"/>
    </source>
</evidence>
<dbReference type="Proteomes" id="UP000324800">
    <property type="component" value="Unassembled WGS sequence"/>
</dbReference>
<organism evidence="1 2">
    <name type="scientific">Streblomastix strix</name>
    <dbReference type="NCBI Taxonomy" id="222440"/>
    <lineage>
        <taxon>Eukaryota</taxon>
        <taxon>Metamonada</taxon>
        <taxon>Preaxostyla</taxon>
        <taxon>Oxymonadida</taxon>
        <taxon>Streblomastigidae</taxon>
        <taxon>Streblomastix</taxon>
    </lineage>
</organism>
<accession>A0A5J4VDD9</accession>
<gene>
    <name evidence="1" type="ORF">EZS28_023974</name>
</gene>
<protein>
    <submittedName>
        <fullName evidence="1">Uncharacterized protein</fullName>
    </submittedName>
</protein>
<name>A0A5J4VDD9_9EUKA</name>
<proteinExistence type="predicted"/>
<reference evidence="1 2" key="1">
    <citation type="submission" date="2019-03" db="EMBL/GenBank/DDBJ databases">
        <title>Single cell metagenomics reveals metabolic interactions within the superorganism composed of flagellate Streblomastix strix and complex community of Bacteroidetes bacteria on its surface.</title>
        <authorList>
            <person name="Treitli S.C."/>
            <person name="Kolisko M."/>
            <person name="Husnik F."/>
            <person name="Keeling P."/>
            <person name="Hampl V."/>
        </authorList>
    </citation>
    <scope>NUCLEOTIDE SEQUENCE [LARGE SCALE GENOMIC DNA]</scope>
    <source>
        <strain evidence="1">ST1C</strain>
    </source>
</reference>
<dbReference type="AlphaFoldDB" id="A0A5J4VDD9"/>
<evidence type="ECO:0000313" key="2">
    <source>
        <dbReference type="Proteomes" id="UP000324800"/>
    </source>
</evidence>